<dbReference type="InterPro" id="IPR036097">
    <property type="entry name" value="HisK_dim/P_sf"/>
</dbReference>
<dbReference type="Pfam" id="PF01590">
    <property type="entry name" value="GAF"/>
    <property type="match status" value="2"/>
</dbReference>
<dbReference type="Pfam" id="PF00512">
    <property type="entry name" value="HisKA"/>
    <property type="match status" value="1"/>
</dbReference>
<evidence type="ECO:0000256" key="8">
    <source>
        <dbReference type="ARBA" id="ARBA00074306"/>
    </source>
</evidence>
<dbReference type="PROSITE" id="PS50109">
    <property type="entry name" value="HIS_KIN"/>
    <property type="match status" value="1"/>
</dbReference>
<sequence>MTNVLQSTTEVFQEVFGVTQSLLLLMNAEKKGKIGYGNHNNPHLNSLLKLSCQLIEKNQSYLLQRKFISWTPTADCPLSLTTLAEQAQVSSLLIIPLYYQQSYLGELCLVHQQDEHQWTEKEFTIIRHLAHQCALSIYYIQQYQHQSLQQQLIKQINEKLNSQQDPEIILKDLLKLVGQSYQVEQVLLLSLEANELKVEQEWTINPTNFSLQSKKIALDEWIALLDNSCKKELDNYSNHWQTMPTVQATFLNLETRSVQPGVLVSVPVHIREKFFGVLVLQSIQTTLSWTREELETLSDIAQQTALAIHHLQYQDQWLTQQIEKLEAQKQQLEFAKKKTSEFLDHTIHELRSPLTGILSFSQILHEQIYGSLNAKQSQYVDVIVSSGQYMLSLVNDFLDLSKISAQREEIVLEAMAVEDVCLAALAMVEVRAVASQLTLKLDIAPDVDFCKADQRRIKQILVNLLTNAIKFTEKGSVTLKVERKQDYLDFSVIDTGIGIKTEDQNKLFQPFQQIKNHLSRKHKGTGLGLALSRQLAQLHGGDITLVSQEGQGSCFTLHLPI</sequence>
<dbReference type="Pfam" id="PF02518">
    <property type="entry name" value="HATPase_c"/>
    <property type="match status" value="1"/>
</dbReference>
<dbReference type="EMBL" id="CP002198">
    <property type="protein sequence ID" value="ADN16499.1"/>
    <property type="molecule type" value="Genomic_DNA"/>
</dbReference>
<dbReference type="Gene3D" id="3.30.565.10">
    <property type="entry name" value="Histidine kinase-like ATPase, C-terminal domain"/>
    <property type="match status" value="1"/>
</dbReference>
<evidence type="ECO:0000313" key="10">
    <source>
        <dbReference type="EMBL" id="ADN16499.1"/>
    </source>
</evidence>
<dbReference type="InterPro" id="IPR036890">
    <property type="entry name" value="HATPase_C_sf"/>
</dbReference>
<evidence type="ECO:0000259" key="9">
    <source>
        <dbReference type="PROSITE" id="PS50109"/>
    </source>
</evidence>
<dbReference type="CDD" id="cd00082">
    <property type="entry name" value="HisKA"/>
    <property type="match status" value="1"/>
</dbReference>
<evidence type="ECO:0000313" key="11">
    <source>
        <dbReference type="Proteomes" id="UP000008206"/>
    </source>
</evidence>
<dbReference type="eggNOG" id="COG2203">
    <property type="taxonomic scope" value="Bacteria"/>
</dbReference>
<dbReference type="RefSeq" id="WP_013324541.1">
    <property type="nucleotide sequence ID" value="NC_014501.1"/>
</dbReference>
<proteinExistence type="inferred from homology"/>
<comment type="catalytic activity">
    <reaction evidence="1">
        <text>ATP + protein L-histidine = ADP + protein N-phospho-L-histidine.</text>
        <dbReference type="EC" id="2.7.13.3"/>
    </reaction>
</comment>
<evidence type="ECO:0000256" key="1">
    <source>
        <dbReference type="ARBA" id="ARBA00000085"/>
    </source>
</evidence>
<dbReference type="SUPFAM" id="SSF55874">
    <property type="entry name" value="ATPase domain of HSP90 chaperone/DNA topoisomerase II/histidine kinase"/>
    <property type="match status" value="1"/>
</dbReference>
<dbReference type="AlphaFoldDB" id="E0UDR4"/>
<dbReference type="InterPro" id="IPR004358">
    <property type="entry name" value="Sig_transdc_His_kin-like_C"/>
</dbReference>
<reference evidence="11" key="1">
    <citation type="journal article" date="2011" name="MBio">
        <title>Novel metabolic attributes of the genus Cyanothece, comprising a group of unicellular nitrogen-fixing Cyanobacteria.</title>
        <authorList>
            <person name="Bandyopadhyay A."/>
            <person name="Elvitigala T."/>
            <person name="Welsh E."/>
            <person name="Stockel J."/>
            <person name="Liberton M."/>
            <person name="Min H."/>
            <person name="Sherman L.A."/>
            <person name="Pakrasi H.B."/>
        </authorList>
    </citation>
    <scope>NUCLEOTIDE SEQUENCE [LARGE SCALE GENOMIC DNA]</scope>
    <source>
        <strain evidence="11">PCC 7822</strain>
    </source>
</reference>
<keyword evidence="5" id="KW-0808">Transferase</keyword>
<evidence type="ECO:0000256" key="5">
    <source>
        <dbReference type="ARBA" id="ARBA00022679"/>
    </source>
</evidence>
<keyword evidence="7" id="KW-0902">Two-component regulatory system</keyword>
<dbReference type="Proteomes" id="UP000008206">
    <property type="component" value="Chromosome"/>
</dbReference>
<dbReference type="OrthoDB" id="459598at2"/>
<evidence type="ECO:0000256" key="3">
    <source>
        <dbReference type="ARBA" id="ARBA00012438"/>
    </source>
</evidence>
<keyword evidence="4" id="KW-0597">Phosphoprotein</keyword>
<dbReference type="CDD" id="cd16922">
    <property type="entry name" value="HATPase_EvgS-ArcB-TorS-like"/>
    <property type="match status" value="1"/>
</dbReference>
<organism evidence="10 11">
    <name type="scientific">Gloeothece verrucosa (strain PCC 7822)</name>
    <name type="common">Cyanothece sp. (strain PCC 7822)</name>
    <dbReference type="NCBI Taxonomy" id="497965"/>
    <lineage>
        <taxon>Bacteria</taxon>
        <taxon>Bacillati</taxon>
        <taxon>Cyanobacteriota</taxon>
        <taxon>Cyanophyceae</taxon>
        <taxon>Oscillatoriophycideae</taxon>
        <taxon>Chroococcales</taxon>
        <taxon>Aphanothecaceae</taxon>
        <taxon>Gloeothece</taxon>
        <taxon>Gloeothece verrucosa</taxon>
    </lineage>
</organism>
<dbReference type="PANTHER" id="PTHR43711:SF31">
    <property type="entry name" value="HISTIDINE KINASE"/>
    <property type="match status" value="1"/>
</dbReference>
<dbReference type="FunFam" id="3.30.565.10:FF:000010">
    <property type="entry name" value="Sensor histidine kinase RcsC"/>
    <property type="match status" value="1"/>
</dbReference>
<dbReference type="HOGENOM" id="CLU_000445_114_83_3"/>
<dbReference type="InterPro" id="IPR005467">
    <property type="entry name" value="His_kinase_dom"/>
</dbReference>
<feature type="domain" description="Histidine kinase" evidence="9">
    <location>
        <begin position="345"/>
        <end position="561"/>
    </location>
</feature>
<keyword evidence="6 10" id="KW-0418">Kinase</keyword>
<dbReference type="SMART" id="SM00388">
    <property type="entry name" value="HisKA"/>
    <property type="match status" value="1"/>
</dbReference>
<dbReference type="InterPro" id="IPR003018">
    <property type="entry name" value="GAF"/>
</dbReference>
<dbReference type="STRING" id="497965.Cyan7822_4591"/>
<dbReference type="SMART" id="SM00387">
    <property type="entry name" value="HATPase_c"/>
    <property type="match status" value="1"/>
</dbReference>
<comment type="similarity">
    <text evidence="2">In the N-terminal section; belongs to the phytochrome family.</text>
</comment>
<dbReference type="EC" id="2.7.13.3" evidence="3"/>
<evidence type="ECO:0000256" key="7">
    <source>
        <dbReference type="ARBA" id="ARBA00023012"/>
    </source>
</evidence>
<dbReference type="SUPFAM" id="SSF55781">
    <property type="entry name" value="GAF domain-like"/>
    <property type="match status" value="2"/>
</dbReference>
<dbReference type="KEGG" id="cyj:Cyan7822_4591"/>
<dbReference type="GO" id="GO:0000155">
    <property type="term" value="F:phosphorelay sensor kinase activity"/>
    <property type="evidence" value="ECO:0007669"/>
    <property type="project" value="InterPro"/>
</dbReference>
<keyword evidence="11" id="KW-1185">Reference proteome</keyword>
<dbReference type="eggNOG" id="COG2205">
    <property type="taxonomic scope" value="Bacteria"/>
</dbReference>
<dbReference type="PANTHER" id="PTHR43711">
    <property type="entry name" value="TWO-COMPONENT HISTIDINE KINASE"/>
    <property type="match status" value="1"/>
</dbReference>
<name>E0UDR4_GLOV7</name>
<dbReference type="SUPFAM" id="SSF47384">
    <property type="entry name" value="Homodimeric domain of signal transducing histidine kinase"/>
    <property type="match status" value="1"/>
</dbReference>
<dbReference type="PRINTS" id="PR00344">
    <property type="entry name" value="BCTRLSENSOR"/>
</dbReference>
<evidence type="ECO:0000256" key="2">
    <source>
        <dbReference type="ARBA" id="ARBA00006402"/>
    </source>
</evidence>
<dbReference type="InterPro" id="IPR029016">
    <property type="entry name" value="GAF-like_dom_sf"/>
</dbReference>
<dbReference type="InterPro" id="IPR050736">
    <property type="entry name" value="Sensor_HK_Regulatory"/>
</dbReference>
<accession>E0UDR4</accession>
<dbReference type="SMART" id="SM00065">
    <property type="entry name" value="GAF"/>
    <property type="match status" value="2"/>
</dbReference>
<evidence type="ECO:0000256" key="6">
    <source>
        <dbReference type="ARBA" id="ARBA00022777"/>
    </source>
</evidence>
<evidence type="ECO:0000256" key="4">
    <source>
        <dbReference type="ARBA" id="ARBA00022553"/>
    </source>
</evidence>
<gene>
    <name evidence="10" type="ordered locus">Cyan7822_4591</name>
</gene>
<dbReference type="InterPro" id="IPR003661">
    <property type="entry name" value="HisK_dim/P_dom"/>
</dbReference>
<dbReference type="InterPro" id="IPR003594">
    <property type="entry name" value="HATPase_dom"/>
</dbReference>
<dbReference type="Gene3D" id="1.10.287.130">
    <property type="match status" value="1"/>
</dbReference>
<dbReference type="Gene3D" id="3.30.450.40">
    <property type="match status" value="2"/>
</dbReference>
<protein>
    <recommendedName>
        <fullName evidence="8">Circadian input-output histidine kinase CikA</fullName>
        <ecNumber evidence="3">2.7.13.3</ecNumber>
    </recommendedName>
</protein>